<comment type="similarity">
    <text evidence="1">Belongs to the GTP cyclohydrolase I type 2/NIF3 family.</text>
</comment>
<protein>
    <recommendedName>
        <fullName evidence="2">GTP cyclohydrolase 1 type 2 homolog</fullName>
    </recommendedName>
</protein>
<reference evidence="5 6" key="1">
    <citation type="submission" date="2012-06" db="EMBL/GenBank/DDBJ databases">
        <title>Finished chromosome of genome of Crinalium epipsammum PCC 9333.</title>
        <authorList>
            <consortium name="US DOE Joint Genome Institute"/>
            <person name="Gugger M."/>
            <person name="Coursin T."/>
            <person name="Rippka R."/>
            <person name="Tandeau De Marsac N."/>
            <person name="Huntemann M."/>
            <person name="Wei C.-L."/>
            <person name="Han J."/>
            <person name="Detter J.C."/>
            <person name="Han C."/>
            <person name="Tapia R."/>
            <person name="Davenport K."/>
            <person name="Daligault H."/>
            <person name="Erkkila T."/>
            <person name="Gu W."/>
            <person name="Munk A.C.C."/>
            <person name="Teshima H."/>
            <person name="Xu Y."/>
            <person name="Chain P."/>
            <person name="Chen A."/>
            <person name="Krypides N."/>
            <person name="Mavromatis K."/>
            <person name="Markowitz V."/>
            <person name="Szeto E."/>
            <person name="Ivanova N."/>
            <person name="Mikhailova N."/>
            <person name="Ovchinnikova G."/>
            <person name="Pagani I."/>
            <person name="Pati A."/>
            <person name="Goodwin L."/>
            <person name="Peters L."/>
            <person name="Pitluck S."/>
            <person name="Woyke T."/>
            <person name="Kerfeld C."/>
        </authorList>
    </citation>
    <scope>NUCLEOTIDE SEQUENCE [LARGE SCALE GENOMIC DNA]</scope>
    <source>
        <strain evidence="5 6">PCC 9333</strain>
    </source>
</reference>
<dbReference type="STRING" id="1173022.Cri9333_0250"/>
<dbReference type="AlphaFoldDB" id="K9VUT7"/>
<dbReference type="KEGG" id="cep:Cri9333_0250"/>
<dbReference type="PANTHER" id="PTHR13799">
    <property type="entry name" value="NGG1 INTERACTING FACTOR 3"/>
    <property type="match status" value="1"/>
</dbReference>
<dbReference type="PANTHER" id="PTHR13799:SF14">
    <property type="entry name" value="GTP CYCLOHYDROLASE 1 TYPE 2 HOMOLOG"/>
    <property type="match status" value="1"/>
</dbReference>
<evidence type="ECO:0000256" key="3">
    <source>
        <dbReference type="ARBA" id="ARBA00022723"/>
    </source>
</evidence>
<evidence type="ECO:0000313" key="6">
    <source>
        <dbReference type="Proteomes" id="UP000010472"/>
    </source>
</evidence>
<dbReference type="eggNOG" id="COG0327">
    <property type="taxonomic scope" value="Bacteria"/>
</dbReference>
<dbReference type="OrthoDB" id="571477at2"/>
<dbReference type="Proteomes" id="UP000010472">
    <property type="component" value="Chromosome"/>
</dbReference>
<keyword evidence="3 4" id="KW-0479">Metal-binding</keyword>
<evidence type="ECO:0000256" key="4">
    <source>
        <dbReference type="PIRSR" id="PIRSR602678-1"/>
    </source>
</evidence>
<proteinExistence type="inferred from homology"/>
<sequence length="232" mass="25833">MVDLEDIVKFFNQFFAVEGFIDDQGGVYRPSQRPIQRFGLALEPWSELTAWANTHRLDALFLHRPWKLEPSQLSPDVGVVAYHLAFDERMTLGFNPRLAEVLGMSNLEILGEKAGRPIGMLGKISASSFEQYSDYVNQIFGGHDAVYPCGDEIKSVAVVGAMTDALVREAAERGANLYITGQFRQPAKLAVAQTQIGVIVVGHRRSELWGLQALSGVVRERWSELEVVDAQR</sequence>
<dbReference type="InterPro" id="IPR002678">
    <property type="entry name" value="DUF34/NIF3"/>
</dbReference>
<dbReference type="RefSeq" id="WP_015201386.1">
    <property type="nucleotide sequence ID" value="NC_019753.1"/>
</dbReference>
<dbReference type="PATRIC" id="fig|1173022.3.peg.268"/>
<evidence type="ECO:0000256" key="1">
    <source>
        <dbReference type="ARBA" id="ARBA00006964"/>
    </source>
</evidence>
<dbReference type="EMBL" id="CP003620">
    <property type="protein sequence ID" value="AFZ11242.1"/>
    <property type="molecule type" value="Genomic_DNA"/>
</dbReference>
<feature type="binding site" evidence="4">
    <location>
        <position position="207"/>
    </location>
    <ligand>
        <name>a divalent metal cation</name>
        <dbReference type="ChEBI" id="CHEBI:60240"/>
        <label>1</label>
    </ligand>
</feature>
<dbReference type="GO" id="GO:0005737">
    <property type="term" value="C:cytoplasm"/>
    <property type="evidence" value="ECO:0007669"/>
    <property type="project" value="TreeGrafter"/>
</dbReference>
<dbReference type="InterPro" id="IPR036069">
    <property type="entry name" value="DUF34/NIF3_sf"/>
</dbReference>
<dbReference type="HOGENOM" id="CLU_102972_0_0_3"/>
<dbReference type="GO" id="GO:0046872">
    <property type="term" value="F:metal ion binding"/>
    <property type="evidence" value="ECO:0007669"/>
    <property type="project" value="UniProtKB-KW"/>
</dbReference>
<dbReference type="Gene3D" id="3.40.1390.30">
    <property type="entry name" value="NIF3 (NGG1p interacting factor 3)-like"/>
    <property type="match status" value="2"/>
</dbReference>
<accession>K9VUT7</accession>
<dbReference type="SUPFAM" id="SSF102705">
    <property type="entry name" value="NIF3 (NGG1p interacting factor 3)-like"/>
    <property type="match status" value="1"/>
</dbReference>
<evidence type="ECO:0000256" key="2">
    <source>
        <dbReference type="ARBA" id="ARBA00022112"/>
    </source>
</evidence>
<feature type="binding site" evidence="4">
    <location>
        <position position="87"/>
    </location>
    <ligand>
        <name>a divalent metal cation</name>
        <dbReference type="ChEBI" id="CHEBI:60240"/>
        <label>1</label>
    </ligand>
</feature>
<gene>
    <name evidence="5" type="ORF">Cri9333_0250</name>
</gene>
<evidence type="ECO:0000313" key="5">
    <source>
        <dbReference type="EMBL" id="AFZ11242.1"/>
    </source>
</evidence>
<dbReference type="Pfam" id="PF01784">
    <property type="entry name" value="DUF34_NIF3"/>
    <property type="match status" value="1"/>
</dbReference>
<organism evidence="5 6">
    <name type="scientific">Crinalium epipsammum PCC 9333</name>
    <dbReference type="NCBI Taxonomy" id="1173022"/>
    <lineage>
        <taxon>Bacteria</taxon>
        <taxon>Bacillati</taxon>
        <taxon>Cyanobacteriota</taxon>
        <taxon>Cyanophyceae</taxon>
        <taxon>Gomontiellales</taxon>
        <taxon>Gomontiellaceae</taxon>
        <taxon>Crinalium</taxon>
    </lineage>
</organism>
<keyword evidence="6" id="KW-1185">Reference proteome</keyword>
<name>K9VUT7_9CYAN</name>
<feature type="binding site" evidence="4">
    <location>
        <position position="203"/>
    </location>
    <ligand>
        <name>a divalent metal cation</name>
        <dbReference type="ChEBI" id="CHEBI:60240"/>
        <label>1</label>
    </ligand>
</feature>